<reference key="1">
    <citation type="submission" date="2010-11" db="EMBL/GenBank/DDBJ databases">
        <title>The complete sequence of chromosome of Isophaera pallida ATCC 43644.</title>
        <authorList>
            <consortium name="US DOE Joint Genome Institute (JGI-PGF)"/>
            <person name="Lucas S."/>
            <person name="Copeland A."/>
            <person name="Lapidus A."/>
            <person name="Bruce D."/>
            <person name="Goodwin L."/>
            <person name="Pitluck S."/>
            <person name="Kyrpides N."/>
            <person name="Mavromatis K."/>
            <person name="Pagani I."/>
            <person name="Ivanova N."/>
            <person name="Saunders E."/>
            <person name="Brettin T."/>
            <person name="Detter J.C."/>
            <person name="Han C."/>
            <person name="Tapia R."/>
            <person name="Land M."/>
            <person name="Hauser L."/>
            <person name="Markowitz V."/>
            <person name="Cheng J.-F."/>
            <person name="Hugenholtz P."/>
            <person name="Woyke T."/>
            <person name="Wu D."/>
            <person name="Eisen J.A."/>
        </authorList>
    </citation>
    <scope>NUCLEOTIDE SEQUENCE</scope>
    <source>
        <strain>ATCC 43644</strain>
    </source>
</reference>
<name>E8R4B9_ISOPI</name>
<feature type="transmembrane region" description="Helical" evidence="1">
    <location>
        <begin position="840"/>
        <end position="859"/>
    </location>
</feature>
<dbReference type="eggNOG" id="COG5617">
    <property type="taxonomic scope" value="Bacteria"/>
</dbReference>
<feature type="transmembrane region" description="Helical" evidence="1">
    <location>
        <begin position="463"/>
        <end position="485"/>
    </location>
</feature>
<dbReference type="PANTHER" id="PTHR38454">
    <property type="entry name" value="INTEGRAL MEMBRANE PROTEIN-RELATED"/>
    <property type="match status" value="1"/>
</dbReference>
<dbReference type="InParanoid" id="E8R4B9"/>
<feature type="transmembrane region" description="Helical" evidence="1">
    <location>
        <begin position="136"/>
        <end position="153"/>
    </location>
</feature>
<dbReference type="RefSeq" id="WP_013565008.1">
    <property type="nucleotide sequence ID" value="NC_014962.1"/>
</dbReference>
<feature type="transmembrane region" description="Helical" evidence="1">
    <location>
        <begin position="781"/>
        <end position="801"/>
    </location>
</feature>
<feature type="transmembrane region" description="Helical" evidence="1">
    <location>
        <begin position="417"/>
        <end position="437"/>
    </location>
</feature>
<dbReference type="eggNOG" id="COG4485">
    <property type="taxonomic scope" value="Bacteria"/>
</dbReference>
<dbReference type="STRING" id="575540.Isop_2141"/>
<protein>
    <recommendedName>
        <fullName evidence="4">Bacterial membrane protein YfhO</fullName>
    </recommendedName>
</protein>
<feature type="transmembrane region" description="Helical" evidence="1">
    <location>
        <begin position="347"/>
        <end position="367"/>
    </location>
</feature>
<keyword evidence="3" id="KW-1185">Reference proteome</keyword>
<feature type="transmembrane region" description="Helical" evidence="1">
    <location>
        <begin position="199"/>
        <end position="216"/>
    </location>
</feature>
<dbReference type="InterPro" id="IPR018580">
    <property type="entry name" value="Uncharacterised_YfhO"/>
</dbReference>
<dbReference type="OrthoDB" id="9772884at2"/>
<reference evidence="2 3" key="2">
    <citation type="journal article" date="2011" name="Stand. Genomic Sci.">
        <title>Complete genome sequence of Isosphaera pallida type strain (IS1B).</title>
        <authorList>
            <consortium name="US DOE Joint Genome Institute (JGI-PGF)"/>
            <person name="Goker M."/>
            <person name="Cleland D."/>
            <person name="Saunders E."/>
            <person name="Lapidus A."/>
            <person name="Nolan M."/>
            <person name="Lucas S."/>
            <person name="Hammon N."/>
            <person name="Deshpande S."/>
            <person name="Cheng J.F."/>
            <person name="Tapia R."/>
            <person name="Han C."/>
            <person name="Goodwin L."/>
            <person name="Pitluck S."/>
            <person name="Liolios K."/>
            <person name="Pagani I."/>
            <person name="Ivanova N."/>
            <person name="Mavromatis K."/>
            <person name="Pati A."/>
            <person name="Chen A."/>
            <person name="Palaniappan K."/>
            <person name="Land M."/>
            <person name="Hauser L."/>
            <person name="Chang Y.J."/>
            <person name="Jeffries C.D."/>
            <person name="Detter J.C."/>
            <person name="Beck B."/>
            <person name="Woyke T."/>
            <person name="Bristow J."/>
            <person name="Eisen J.A."/>
            <person name="Markowitz V."/>
            <person name="Hugenholtz P."/>
            <person name="Kyrpides N.C."/>
            <person name="Klenk H.P."/>
        </authorList>
    </citation>
    <scope>NUCLEOTIDE SEQUENCE [LARGE SCALE GENOMIC DNA]</scope>
    <source>
        <strain evidence="3">ATCC 43644 / DSM 9630 / IS1B</strain>
    </source>
</reference>
<proteinExistence type="predicted"/>
<evidence type="ECO:0000313" key="2">
    <source>
        <dbReference type="EMBL" id="ADV62720.1"/>
    </source>
</evidence>
<keyword evidence="1" id="KW-1133">Transmembrane helix</keyword>
<organism evidence="2 3">
    <name type="scientific">Isosphaera pallida (strain ATCC 43644 / DSM 9630 / IS1B)</name>
    <dbReference type="NCBI Taxonomy" id="575540"/>
    <lineage>
        <taxon>Bacteria</taxon>
        <taxon>Pseudomonadati</taxon>
        <taxon>Planctomycetota</taxon>
        <taxon>Planctomycetia</taxon>
        <taxon>Isosphaerales</taxon>
        <taxon>Isosphaeraceae</taxon>
        <taxon>Isosphaera</taxon>
    </lineage>
</organism>
<dbReference type="AlphaFoldDB" id="E8R4B9"/>
<dbReference type="KEGG" id="ipa:Isop_2141"/>
<feature type="transmembrane region" description="Helical" evidence="1">
    <location>
        <begin position="107"/>
        <end position="129"/>
    </location>
</feature>
<dbReference type="PANTHER" id="PTHR38454:SF1">
    <property type="entry name" value="INTEGRAL MEMBRANE PROTEIN"/>
    <property type="match status" value="1"/>
</dbReference>
<feature type="transmembrane region" description="Helical" evidence="1">
    <location>
        <begin position="387"/>
        <end position="405"/>
    </location>
</feature>
<keyword evidence="1" id="KW-0812">Transmembrane</keyword>
<dbReference type="Proteomes" id="UP000008631">
    <property type="component" value="Chromosome"/>
</dbReference>
<evidence type="ECO:0000313" key="3">
    <source>
        <dbReference type="Proteomes" id="UP000008631"/>
    </source>
</evidence>
<gene>
    <name evidence="2" type="ordered locus">Isop_2141</name>
</gene>
<feature type="transmembrane region" description="Helical" evidence="1">
    <location>
        <begin position="222"/>
        <end position="239"/>
    </location>
</feature>
<sequence>MISVSQGDSPPSPVLGWGDAVALTVWTLAVLTGFFQAATLQESFFYFDVTELNYPYRSFLADEIAQGRWSRWHPGLYNGLPLFAESQAGYFHPFKPLLYGWSFLPTWAAFNLDVIGSIWLTGLATYGWLRRRVGPPAALGGAAVFALGGYLWAHLVHTSMVNAMISLPLAVWALEWGWSESPSNPHQGKRHWIDGSRRARWGMTLAALAIAAQVFCGHNQDVVLTAGLLGLIGLWNTLAWRRATPLLMTGGAVVLGLTLASVQWIPSKELLDRSPRAEGLTYEQVTYGSWHPELWPTVIWREAHGTRAVDTDWMDGYYPYHEMNAYVGLTVFALAILGLADRRRRWGGLWPLVVGLGVLLMLGRFTALYDVLWRVSVLGRIPARFDLWVQFALAALTALGIEHLARTGSVKPPRLRWAVLATILGIIAAVGLMIWSYQPLWSNPDRFGSEAQKLRTRWLYAELAWSGGRTLILAIVGWWLIVTAARAGEGWRRRAAVAALPVVILADLLSAHWYDAPTIDPSYWSDPPPTARAILADPAHQRVFGVAGVAPSGPPGHAAPRFDPNAPALDLASIRDPLSWSLPPLFGLRSNSGITPIIPLRKHLFEEATRGKPWGLDLEGVSHVVTDLTPTTPGWSRVANCYLWKNETVLPRVRLIERVAYADSMEEALTKLNALGPQTRIRVVVEDRSRPLPLDPAEEHQGGTPGDVEVVAEEPERLVVRVKAARPAYLVVADAHDPGWSATLDGLPVPILPAYVAQRAIFVPQGSHEVVMTYEPAHWRLGLRLTGFGVLVSVGLLVWPWPRRAPGRKGNGRLSESSNVVATVPSQTFDPELEPMTRGASRFAAGMLLVILVGSLVTWRDGTPAIQERWSGSWHRFTWGAGIDAIGKVGVGR</sequence>
<dbReference type="EMBL" id="CP002353">
    <property type="protein sequence ID" value="ADV62720.1"/>
    <property type="molecule type" value="Genomic_DNA"/>
</dbReference>
<evidence type="ECO:0008006" key="4">
    <source>
        <dbReference type="Google" id="ProtNLM"/>
    </source>
</evidence>
<keyword evidence="1" id="KW-0472">Membrane</keyword>
<feature type="transmembrane region" description="Helical" evidence="1">
    <location>
        <begin position="20"/>
        <end position="38"/>
    </location>
</feature>
<dbReference type="HOGENOM" id="CLU_008305_0_0_0"/>
<accession>E8R4B9</accession>
<feature type="transmembrane region" description="Helical" evidence="1">
    <location>
        <begin position="323"/>
        <end position="340"/>
    </location>
</feature>
<evidence type="ECO:0000256" key="1">
    <source>
        <dbReference type="SAM" id="Phobius"/>
    </source>
</evidence>
<feature type="transmembrane region" description="Helical" evidence="1">
    <location>
        <begin position="246"/>
        <end position="265"/>
    </location>
</feature>